<dbReference type="Pfam" id="PF00561">
    <property type="entry name" value="Abhydrolase_1"/>
    <property type="match status" value="1"/>
</dbReference>
<dbReference type="SUPFAM" id="SSF53474">
    <property type="entry name" value="alpha/beta-Hydrolases"/>
    <property type="match status" value="1"/>
</dbReference>
<name>A0A919NY37_9ACTN</name>
<dbReference type="Proteomes" id="UP000623608">
    <property type="component" value="Unassembled WGS sequence"/>
</dbReference>
<dbReference type="EMBL" id="BOMY01000054">
    <property type="protein sequence ID" value="GIF25802.1"/>
    <property type="molecule type" value="Genomic_DNA"/>
</dbReference>
<dbReference type="GO" id="GO:0016020">
    <property type="term" value="C:membrane"/>
    <property type="evidence" value="ECO:0007669"/>
    <property type="project" value="TreeGrafter"/>
</dbReference>
<dbReference type="GO" id="GO:0003824">
    <property type="term" value="F:catalytic activity"/>
    <property type="evidence" value="ECO:0007669"/>
    <property type="project" value="UniProtKB-ARBA"/>
</dbReference>
<evidence type="ECO:0000313" key="2">
    <source>
        <dbReference type="EMBL" id="GIF25802.1"/>
    </source>
</evidence>
<protein>
    <recommendedName>
        <fullName evidence="1">AB hydrolase-1 domain-containing protein</fullName>
    </recommendedName>
</protein>
<reference evidence="2" key="1">
    <citation type="submission" date="2021-01" db="EMBL/GenBank/DDBJ databases">
        <title>Whole genome shotgun sequence of Actinoplanes tereljensis NBRC 105297.</title>
        <authorList>
            <person name="Komaki H."/>
            <person name="Tamura T."/>
        </authorList>
    </citation>
    <scope>NUCLEOTIDE SEQUENCE</scope>
    <source>
        <strain evidence="2">NBRC 105297</strain>
    </source>
</reference>
<accession>A0A919NY37</accession>
<dbReference type="AlphaFoldDB" id="A0A919NY37"/>
<dbReference type="PANTHER" id="PTHR43798:SF33">
    <property type="entry name" value="HYDROLASE, PUTATIVE (AFU_ORTHOLOGUE AFUA_2G14860)-RELATED"/>
    <property type="match status" value="1"/>
</dbReference>
<keyword evidence="3" id="KW-1185">Reference proteome</keyword>
<proteinExistence type="predicted"/>
<evidence type="ECO:0000259" key="1">
    <source>
        <dbReference type="Pfam" id="PF00561"/>
    </source>
</evidence>
<dbReference type="Gene3D" id="3.40.50.1820">
    <property type="entry name" value="alpha/beta hydrolase"/>
    <property type="match status" value="1"/>
</dbReference>
<dbReference type="PANTHER" id="PTHR43798">
    <property type="entry name" value="MONOACYLGLYCEROL LIPASE"/>
    <property type="match status" value="1"/>
</dbReference>
<sequence length="271" mass="28109">MAGMEEFDVAVEGGLLRCVEWAGDGPAVIAAHGITANALSWAAVARALDGGVRLIAPDLRGRAGSAGIAGPFGMAAHAADVIAIADHLGLERVALAGHSMGGFVVTETAQRYPSRVSSVLLVDGGLPLPVPPGIDVDTALHATIGPAMRRLSMTFGSVDEYLDFFRANPALGKYWSEDVSEYVRRDFTGTGSSCVLDAIRADARDMLTAPAPAGFPLLGAVRGMQDEETGMYPAAVLEAAGAEIVPDVNHYTILLGKGAEVVADRIRSGLE</sequence>
<dbReference type="PRINTS" id="PR00111">
    <property type="entry name" value="ABHYDROLASE"/>
</dbReference>
<gene>
    <name evidence="2" type="ORF">Ate02nite_85320</name>
</gene>
<feature type="domain" description="AB hydrolase-1" evidence="1">
    <location>
        <begin position="26"/>
        <end position="136"/>
    </location>
</feature>
<dbReference type="InterPro" id="IPR000073">
    <property type="entry name" value="AB_hydrolase_1"/>
</dbReference>
<dbReference type="InterPro" id="IPR050266">
    <property type="entry name" value="AB_hydrolase_sf"/>
</dbReference>
<comment type="caution">
    <text evidence="2">The sequence shown here is derived from an EMBL/GenBank/DDBJ whole genome shotgun (WGS) entry which is preliminary data.</text>
</comment>
<organism evidence="2 3">
    <name type="scientific">Paractinoplanes tereljensis</name>
    <dbReference type="NCBI Taxonomy" id="571912"/>
    <lineage>
        <taxon>Bacteria</taxon>
        <taxon>Bacillati</taxon>
        <taxon>Actinomycetota</taxon>
        <taxon>Actinomycetes</taxon>
        <taxon>Micromonosporales</taxon>
        <taxon>Micromonosporaceae</taxon>
        <taxon>Paractinoplanes</taxon>
    </lineage>
</organism>
<evidence type="ECO:0000313" key="3">
    <source>
        <dbReference type="Proteomes" id="UP000623608"/>
    </source>
</evidence>
<dbReference type="InterPro" id="IPR029058">
    <property type="entry name" value="AB_hydrolase_fold"/>
</dbReference>